<evidence type="ECO:0000256" key="1">
    <source>
        <dbReference type="SAM" id="Phobius"/>
    </source>
</evidence>
<organism evidence="2 3">
    <name type="scientific">SAR86 cluster bacterium</name>
    <dbReference type="NCBI Taxonomy" id="2030880"/>
    <lineage>
        <taxon>Bacteria</taxon>
        <taxon>Pseudomonadati</taxon>
        <taxon>Pseudomonadota</taxon>
        <taxon>Gammaproteobacteria</taxon>
        <taxon>SAR86 cluster</taxon>
    </lineage>
</organism>
<name>A0A2A5AE51_9GAMM</name>
<evidence type="ECO:0000313" key="2">
    <source>
        <dbReference type="EMBL" id="PCJ17545.1"/>
    </source>
</evidence>
<gene>
    <name evidence="2" type="ORF">COA96_17680</name>
</gene>
<sequence length="119" mass="13470">MSLNFFRQYKLLTPKFKAISDLSSITGGVLGFIVLIPYAWVLNSVSGIDPNECIKCQEGGIAWMVGLIAGMVVFVVLSMTFILWIRVKPFLRNREISEPELKELLLWRSYPASWLKTGT</sequence>
<protein>
    <submittedName>
        <fullName evidence="2">Uncharacterized protein</fullName>
    </submittedName>
</protein>
<dbReference type="AlphaFoldDB" id="A0A2A5AE51"/>
<dbReference type="EMBL" id="NVVJ01000106">
    <property type="protein sequence ID" value="PCJ17545.1"/>
    <property type="molecule type" value="Genomic_DNA"/>
</dbReference>
<proteinExistence type="predicted"/>
<keyword evidence="1" id="KW-0472">Membrane</keyword>
<evidence type="ECO:0000313" key="3">
    <source>
        <dbReference type="Proteomes" id="UP000218327"/>
    </source>
</evidence>
<reference evidence="3" key="1">
    <citation type="submission" date="2017-08" db="EMBL/GenBank/DDBJ databases">
        <title>A dynamic microbial community with high functional redundancy inhabits the cold, oxic subseafloor aquifer.</title>
        <authorList>
            <person name="Tully B.J."/>
            <person name="Wheat C.G."/>
            <person name="Glazer B.T."/>
            <person name="Huber J.A."/>
        </authorList>
    </citation>
    <scope>NUCLEOTIDE SEQUENCE [LARGE SCALE GENOMIC DNA]</scope>
</reference>
<feature type="transmembrane region" description="Helical" evidence="1">
    <location>
        <begin position="61"/>
        <end position="85"/>
    </location>
</feature>
<dbReference type="Proteomes" id="UP000218327">
    <property type="component" value="Unassembled WGS sequence"/>
</dbReference>
<feature type="transmembrane region" description="Helical" evidence="1">
    <location>
        <begin position="21"/>
        <end position="41"/>
    </location>
</feature>
<comment type="caution">
    <text evidence="2">The sequence shown here is derived from an EMBL/GenBank/DDBJ whole genome shotgun (WGS) entry which is preliminary data.</text>
</comment>
<keyword evidence="1" id="KW-0812">Transmembrane</keyword>
<keyword evidence="1" id="KW-1133">Transmembrane helix</keyword>
<accession>A0A2A5AE51</accession>